<name>A0ABQ1RPE4_9BURK</name>
<gene>
    <name evidence="1" type="ORF">GCM10010985_31950</name>
</gene>
<reference evidence="2" key="1">
    <citation type="journal article" date="2019" name="Int. J. Syst. Evol. Microbiol.">
        <title>The Global Catalogue of Microorganisms (GCM) 10K type strain sequencing project: providing services to taxonomists for standard genome sequencing and annotation.</title>
        <authorList>
            <consortium name="The Broad Institute Genomics Platform"/>
            <consortium name="The Broad Institute Genome Sequencing Center for Infectious Disease"/>
            <person name="Wu L."/>
            <person name="Ma J."/>
        </authorList>
    </citation>
    <scope>NUCLEOTIDE SEQUENCE [LARGE SCALE GENOMIC DNA]</scope>
    <source>
        <strain evidence="2">CGMCC 1.11013</strain>
    </source>
</reference>
<dbReference type="EMBL" id="BMEG01000005">
    <property type="protein sequence ID" value="GGD75048.1"/>
    <property type="molecule type" value="Genomic_DNA"/>
</dbReference>
<evidence type="ECO:0000313" key="2">
    <source>
        <dbReference type="Proteomes" id="UP000597138"/>
    </source>
</evidence>
<comment type="caution">
    <text evidence="1">The sequence shown here is derived from an EMBL/GenBank/DDBJ whole genome shotgun (WGS) entry which is preliminary data.</text>
</comment>
<accession>A0ABQ1RPE4</accession>
<proteinExistence type="predicted"/>
<evidence type="ECO:0000313" key="1">
    <source>
        <dbReference type="EMBL" id="GGD75048.1"/>
    </source>
</evidence>
<protein>
    <submittedName>
        <fullName evidence="1">Uncharacterized protein</fullName>
    </submittedName>
</protein>
<organism evidence="1 2">
    <name type="scientific">Caballeronia grimmiae</name>
    <dbReference type="NCBI Taxonomy" id="1071679"/>
    <lineage>
        <taxon>Bacteria</taxon>
        <taxon>Pseudomonadati</taxon>
        <taxon>Pseudomonadota</taxon>
        <taxon>Betaproteobacteria</taxon>
        <taxon>Burkholderiales</taxon>
        <taxon>Burkholderiaceae</taxon>
        <taxon>Caballeronia</taxon>
    </lineage>
</organism>
<sequence length="71" mass="7877">MEIWRDARSEFIARRHAEGRATRFCLTACAISGAAARETAEPAAHVNRARGAAMHCMLHRHARVHAARASR</sequence>
<keyword evidence="2" id="KW-1185">Reference proteome</keyword>
<dbReference type="Proteomes" id="UP000597138">
    <property type="component" value="Unassembled WGS sequence"/>
</dbReference>